<evidence type="ECO:0000313" key="7">
    <source>
        <dbReference type="Proteomes" id="UP000271162"/>
    </source>
</evidence>
<evidence type="ECO:0000256" key="1">
    <source>
        <dbReference type="ARBA" id="ARBA00010815"/>
    </source>
</evidence>
<name>A0A0N4YM90_NIPBR</name>
<dbReference type="PANTHER" id="PTHR43667:SF2">
    <property type="entry name" value="FATTY ACID C-METHYL TRANSFERASE"/>
    <property type="match status" value="1"/>
</dbReference>
<dbReference type="InterPro" id="IPR050723">
    <property type="entry name" value="CFA/CMAS"/>
</dbReference>
<reference evidence="8" key="1">
    <citation type="submission" date="2017-02" db="UniProtKB">
        <authorList>
            <consortium name="WormBaseParasite"/>
        </authorList>
    </citation>
    <scope>IDENTIFICATION</scope>
</reference>
<evidence type="ECO:0000256" key="4">
    <source>
        <dbReference type="ARBA" id="ARBA00022691"/>
    </source>
</evidence>
<dbReference type="WBParaSite" id="NBR_0001827301-mRNA-1">
    <property type="protein sequence ID" value="NBR_0001827301-mRNA-1"/>
    <property type="gene ID" value="NBR_0001827301"/>
</dbReference>
<comment type="similarity">
    <text evidence="1">Belongs to the CFA/CMAS family.</text>
</comment>
<protein>
    <submittedName>
        <fullName evidence="8">Cyclopropane-fatty-acyl-phospholipid synthase</fullName>
    </submittedName>
</protein>
<evidence type="ECO:0000313" key="8">
    <source>
        <dbReference type="WBParaSite" id="NBR_0001827301-mRNA-1"/>
    </source>
</evidence>
<keyword evidence="5" id="KW-0443">Lipid metabolism</keyword>
<evidence type="ECO:0000256" key="5">
    <source>
        <dbReference type="ARBA" id="ARBA00023098"/>
    </source>
</evidence>
<reference evidence="6 7" key="2">
    <citation type="submission" date="2018-11" db="EMBL/GenBank/DDBJ databases">
        <authorList>
            <consortium name="Pathogen Informatics"/>
        </authorList>
    </citation>
    <scope>NUCLEOTIDE SEQUENCE [LARGE SCALE GENOMIC DNA]</scope>
</reference>
<dbReference type="GO" id="GO:0008168">
    <property type="term" value="F:methyltransferase activity"/>
    <property type="evidence" value="ECO:0007669"/>
    <property type="project" value="UniProtKB-KW"/>
</dbReference>
<dbReference type="STRING" id="27835.A0A0N4YM90"/>
<keyword evidence="3" id="KW-0808">Transferase</keyword>
<evidence type="ECO:0000313" key="6">
    <source>
        <dbReference type="EMBL" id="VDL81995.1"/>
    </source>
</evidence>
<dbReference type="Pfam" id="PF02353">
    <property type="entry name" value="CMAS"/>
    <property type="match status" value="2"/>
</dbReference>
<dbReference type="PANTHER" id="PTHR43667">
    <property type="entry name" value="CYCLOPROPANE-FATTY-ACYL-PHOSPHOLIPID SYNTHASE"/>
    <property type="match status" value="1"/>
</dbReference>
<dbReference type="OMA" id="TGCRELF"/>
<dbReference type="GO" id="GO:0032259">
    <property type="term" value="P:methylation"/>
    <property type="evidence" value="ECO:0007669"/>
    <property type="project" value="UniProtKB-KW"/>
</dbReference>
<organism evidence="8">
    <name type="scientific">Nippostrongylus brasiliensis</name>
    <name type="common">Rat hookworm</name>
    <dbReference type="NCBI Taxonomy" id="27835"/>
    <lineage>
        <taxon>Eukaryota</taxon>
        <taxon>Metazoa</taxon>
        <taxon>Ecdysozoa</taxon>
        <taxon>Nematoda</taxon>
        <taxon>Chromadorea</taxon>
        <taxon>Rhabditida</taxon>
        <taxon>Rhabditina</taxon>
        <taxon>Rhabditomorpha</taxon>
        <taxon>Strongyloidea</taxon>
        <taxon>Heligmosomidae</taxon>
        <taxon>Nippostrongylus</taxon>
    </lineage>
</organism>
<dbReference type="Gene3D" id="3.40.50.150">
    <property type="entry name" value="Vaccinia Virus protein VP39"/>
    <property type="match status" value="2"/>
</dbReference>
<dbReference type="PIRSF" id="PIRSF003085">
    <property type="entry name" value="CMAS"/>
    <property type="match status" value="1"/>
</dbReference>
<evidence type="ECO:0000256" key="2">
    <source>
        <dbReference type="ARBA" id="ARBA00022603"/>
    </source>
</evidence>
<keyword evidence="7" id="KW-1185">Reference proteome</keyword>
<accession>A0A0N4YM90</accession>
<proteinExistence type="inferred from homology"/>
<dbReference type="GO" id="GO:0008610">
    <property type="term" value="P:lipid biosynthetic process"/>
    <property type="evidence" value="ECO:0007669"/>
    <property type="project" value="InterPro"/>
</dbReference>
<evidence type="ECO:0000256" key="3">
    <source>
        <dbReference type="ARBA" id="ARBA00022679"/>
    </source>
</evidence>
<dbReference type="EMBL" id="UYSL01023292">
    <property type="protein sequence ID" value="VDL81995.1"/>
    <property type="molecule type" value="Genomic_DNA"/>
</dbReference>
<keyword evidence="2" id="KW-0489">Methyltransferase</keyword>
<gene>
    <name evidence="6" type="ORF">NBR_LOCUS18274</name>
</gene>
<dbReference type="AlphaFoldDB" id="A0A0N4YM90"/>
<keyword evidence="4" id="KW-0949">S-adenosyl-L-methionine</keyword>
<dbReference type="SUPFAM" id="SSF53335">
    <property type="entry name" value="S-adenosyl-L-methionine-dependent methyltransferases"/>
    <property type="match status" value="2"/>
</dbReference>
<sequence>MVNAHLTCGSQPLASPRGMEYLLCVTSTGDDIEFDGRELENNNECTKTVTMFMHNPVHFCWLMLLDQKMGLGETYMAGDWTAEPNPTELLKLLIRAKKQGRTNQRRPATLFNKFIKFTTENLLNLLRRTVATYRYIQHRIRDNTLTQSAKNIEEHYDLGNDMFRMFLDPSMTYSCALFEEHICFKYQDYRLTSGQYDKVISVEMVEAVGQAFLPQYFQVLSDRLAPGGIAVLQGIICPDAYYDRYCRSSDFIKKYIFPGGHMPSIGAIKASLPKDLTLGEMKHIGRHYAATLDHWYSFHRRWQYYFCLCSALFANDHIDTIQFTLTKAS</sequence>
<dbReference type="InterPro" id="IPR029063">
    <property type="entry name" value="SAM-dependent_MTases_sf"/>
</dbReference>
<dbReference type="Proteomes" id="UP000271162">
    <property type="component" value="Unassembled WGS sequence"/>
</dbReference>
<dbReference type="InterPro" id="IPR003333">
    <property type="entry name" value="CMAS"/>
</dbReference>